<dbReference type="Pfam" id="PF26641">
    <property type="entry name" value="DUF8213"/>
    <property type="match status" value="1"/>
</dbReference>
<dbReference type="InterPro" id="IPR058526">
    <property type="entry name" value="DUF8213"/>
</dbReference>
<accession>A0ABP4ZCC3</accession>
<proteinExistence type="predicted"/>
<evidence type="ECO:0000259" key="1">
    <source>
        <dbReference type="Pfam" id="PF26641"/>
    </source>
</evidence>
<feature type="domain" description="DUF8213" evidence="1">
    <location>
        <begin position="271"/>
        <end position="335"/>
    </location>
</feature>
<sequence>MSLVTFGGTTASNADVVPAGDGAAGLEVTDRAAERLTAKFGHSTHHIVVEAASAGAPVRATPDGSARATAGGARATASITLDGVTLTAERDAATGEASWNGAGTTIDPTEREALTALLLETQEQLIDPLVASERRVPEHLDILMRFVTLVSEAPVGVELGSYDAGAGEVRTEKKAKGATAAVVRTSATTSHDATAHAAQGGDRCTLAEYRAAALRAETAVAADGEAQIQLAACQQSDEDGIYYMACTTAYRSLQHDSDAHCFRTESIHTGPGSSECMGECGPGCNGINAYTYDCGDHDRCGRMHGGSLNPWDAECGDEYWEADDDFLNAQINRCSG</sequence>
<dbReference type="Proteomes" id="UP001501094">
    <property type="component" value="Unassembled WGS sequence"/>
</dbReference>
<evidence type="ECO:0000313" key="2">
    <source>
        <dbReference type="EMBL" id="GAA1850974.1"/>
    </source>
</evidence>
<protein>
    <recommendedName>
        <fullName evidence="1">DUF8213 domain-containing protein</fullName>
    </recommendedName>
</protein>
<reference evidence="3" key="1">
    <citation type="journal article" date="2019" name="Int. J. Syst. Evol. Microbiol.">
        <title>The Global Catalogue of Microorganisms (GCM) 10K type strain sequencing project: providing services to taxonomists for standard genome sequencing and annotation.</title>
        <authorList>
            <consortium name="The Broad Institute Genomics Platform"/>
            <consortium name="The Broad Institute Genome Sequencing Center for Infectious Disease"/>
            <person name="Wu L."/>
            <person name="Ma J."/>
        </authorList>
    </citation>
    <scope>NUCLEOTIDE SEQUENCE [LARGE SCALE GENOMIC DNA]</scope>
    <source>
        <strain evidence="3">JCM 14326</strain>
    </source>
</reference>
<dbReference type="EMBL" id="BAAANL010000001">
    <property type="protein sequence ID" value="GAA1850974.1"/>
    <property type="molecule type" value="Genomic_DNA"/>
</dbReference>
<evidence type="ECO:0000313" key="3">
    <source>
        <dbReference type="Proteomes" id="UP001501094"/>
    </source>
</evidence>
<gene>
    <name evidence="2" type="ORF">GCM10009751_04250</name>
</gene>
<comment type="caution">
    <text evidence="2">The sequence shown here is derived from an EMBL/GenBank/DDBJ whole genome shotgun (WGS) entry which is preliminary data.</text>
</comment>
<organism evidence="2 3">
    <name type="scientific">Myceligenerans crystallogenes</name>
    <dbReference type="NCBI Taxonomy" id="316335"/>
    <lineage>
        <taxon>Bacteria</taxon>
        <taxon>Bacillati</taxon>
        <taxon>Actinomycetota</taxon>
        <taxon>Actinomycetes</taxon>
        <taxon>Micrococcales</taxon>
        <taxon>Promicromonosporaceae</taxon>
        <taxon>Myceligenerans</taxon>
    </lineage>
</organism>
<name>A0ABP4ZCC3_9MICO</name>
<keyword evidence="3" id="KW-1185">Reference proteome</keyword>